<organism evidence="8 9">
    <name type="scientific">Limnobacter litoralis</name>
    <dbReference type="NCBI Taxonomy" id="481366"/>
    <lineage>
        <taxon>Bacteria</taxon>
        <taxon>Pseudomonadati</taxon>
        <taxon>Pseudomonadota</taxon>
        <taxon>Betaproteobacteria</taxon>
        <taxon>Burkholderiales</taxon>
        <taxon>Burkholderiaceae</taxon>
        <taxon>Limnobacter</taxon>
    </lineage>
</organism>
<keyword evidence="5" id="KW-0449">Lipoprotein</keyword>
<dbReference type="InterPro" id="IPR039565">
    <property type="entry name" value="BamD-like"/>
</dbReference>
<dbReference type="HAMAP" id="MF_00922">
    <property type="entry name" value="OM_assembly_BamD"/>
    <property type="match status" value="1"/>
</dbReference>
<keyword evidence="2 6" id="KW-0472">Membrane</keyword>
<evidence type="ECO:0000256" key="2">
    <source>
        <dbReference type="ARBA" id="ARBA00023136"/>
    </source>
</evidence>
<dbReference type="NCBIfam" id="TIGR03302">
    <property type="entry name" value="OM_YfiO"/>
    <property type="match status" value="1"/>
</dbReference>
<keyword evidence="3" id="KW-0564">Palmitate</keyword>
<dbReference type="InterPro" id="IPR017689">
    <property type="entry name" value="BamD"/>
</dbReference>
<protein>
    <recommendedName>
        <fullName evidence="6">Outer membrane protein assembly factor BamD</fullName>
    </recommendedName>
</protein>
<evidence type="ECO:0000256" key="5">
    <source>
        <dbReference type="ARBA" id="ARBA00023288"/>
    </source>
</evidence>
<dbReference type="Gene3D" id="1.25.40.10">
    <property type="entry name" value="Tetratricopeptide repeat domain"/>
    <property type="match status" value="1"/>
</dbReference>
<evidence type="ECO:0000259" key="7">
    <source>
        <dbReference type="Pfam" id="PF13525"/>
    </source>
</evidence>
<evidence type="ECO:0000256" key="4">
    <source>
        <dbReference type="ARBA" id="ARBA00023237"/>
    </source>
</evidence>
<keyword evidence="1 6" id="KW-0732">Signal</keyword>
<evidence type="ECO:0000313" key="9">
    <source>
        <dbReference type="Proteomes" id="UP001156664"/>
    </source>
</evidence>
<evidence type="ECO:0000256" key="3">
    <source>
        <dbReference type="ARBA" id="ARBA00023139"/>
    </source>
</evidence>
<dbReference type="Pfam" id="PF13525">
    <property type="entry name" value="YfiO"/>
    <property type="match status" value="1"/>
</dbReference>
<evidence type="ECO:0000313" key="8">
    <source>
        <dbReference type="EMBL" id="GLR26607.1"/>
    </source>
</evidence>
<sequence>MLPVLILALASCGTSKPYDETESWSPARIYEEAKDEMASANYDRAISLYEKLESRYPYGRYAQQAQMDTAYAYYKSGDNVQALAATDRFIKLYPNHRDLDYIYYLRGLINFNENRGIISLISGEDLSERDPKGTRAAFDAFKEVVTRFPNSKYAEDSKARLQYLVNSLAQNELAAARYYYRRGAYLASLNRSQEVIKRFEQTPSVEEALFLSYRCYQKLNMAQLAQDTKRVIDKNFPNSPYWNMEVPEKQNIKTHWWQVWKD</sequence>
<evidence type="ECO:0000256" key="6">
    <source>
        <dbReference type="HAMAP-Rule" id="MF_00922"/>
    </source>
</evidence>
<feature type="domain" description="Outer membrane lipoprotein BamD-like" evidence="7">
    <location>
        <begin position="25"/>
        <end position="229"/>
    </location>
</feature>
<dbReference type="Proteomes" id="UP001156664">
    <property type="component" value="Unassembled WGS sequence"/>
</dbReference>
<reference evidence="9" key="1">
    <citation type="journal article" date="2019" name="Int. J. Syst. Evol. Microbiol.">
        <title>The Global Catalogue of Microorganisms (GCM) 10K type strain sequencing project: providing services to taxonomists for standard genome sequencing and annotation.</title>
        <authorList>
            <consortium name="The Broad Institute Genomics Platform"/>
            <consortium name="The Broad Institute Genome Sequencing Center for Infectious Disease"/>
            <person name="Wu L."/>
            <person name="Ma J."/>
        </authorList>
    </citation>
    <scope>NUCLEOTIDE SEQUENCE [LARGE SCALE GENOMIC DNA]</scope>
    <source>
        <strain evidence="9">NBRC 105857</strain>
    </source>
</reference>
<comment type="caution">
    <text evidence="8">The sequence shown here is derived from an EMBL/GenBank/DDBJ whole genome shotgun (WGS) entry which is preliminary data.</text>
</comment>
<dbReference type="SUPFAM" id="SSF48452">
    <property type="entry name" value="TPR-like"/>
    <property type="match status" value="1"/>
</dbReference>
<dbReference type="EMBL" id="BSOJ01000015">
    <property type="protein sequence ID" value="GLR26607.1"/>
    <property type="molecule type" value="Genomic_DNA"/>
</dbReference>
<dbReference type="InterPro" id="IPR011990">
    <property type="entry name" value="TPR-like_helical_dom_sf"/>
</dbReference>
<comment type="similarity">
    <text evidence="6">Belongs to the BamD family.</text>
</comment>
<dbReference type="PANTHER" id="PTHR37423">
    <property type="entry name" value="SOLUBLE LYTIC MUREIN TRANSGLYCOSYLASE-RELATED"/>
    <property type="match status" value="1"/>
</dbReference>
<proteinExistence type="inferred from homology"/>
<accession>A0ABQ5YRA1</accession>
<comment type="subunit">
    <text evidence="6">Part of the Bam complex.</text>
</comment>
<keyword evidence="9" id="KW-1185">Reference proteome</keyword>
<comment type="function">
    <text evidence="6">Part of the outer membrane protein assembly complex, which is involved in assembly and insertion of beta-barrel proteins into the outer membrane.</text>
</comment>
<keyword evidence="4 6" id="KW-0998">Cell outer membrane</keyword>
<dbReference type="PANTHER" id="PTHR37423:SF1">
    <property type="entry name" value="OUTER MEMBRANE PROTEIN ASSEMBLY FACTOR BAMD"/>
    <property type="match status" value="1"/>
</dbReference>
<name>A0ABQ5YRA1_9BURK</name>
<comment type="subcellular location">
    <subcellularLocation>
        <location evidence="6">Cell outer membrane</location>
    </subcellularLocation>
</comment>
<evidence type="ECO:0000256" key="1">
    <source>
        <dbReference type="ARBA" id="ARBA00022729"/>
    </source>
</evidence>
<gene>
    <name evidence="6 8" type="primary">bamD</name>
    <name evidence="8" type="ORF">GCM10007875_16970</name>
</gene>
<dbReference type="CDD" id="cd15830">
    <property type="entry name" value="BamD"/>
    <property type="match status" value="1"/>
</dbReference>